<dbReference type="PANTHER" id="PTHR22605:SF16">
    <property type="entry name" value="E3 UBIQUITIN-PROTEIN LIGASE RNF213"/>
    <property type="match status" value="1"/>
</dbReference>
<dbReference type="GO" id="GO:0004842">
    <property type="term" value="F:ubiquitin-protein transferase activity"/>
    <property type="evidence" value="ECO:0007669"/>
    <property type="project" value="InterPro"/>
</dbReference>
<dbReference type="AlphaFoldDB" id="A0A2G9RCJ4"/>
<keyword evidence="2" id="KW-1185">Reference proteome</keyword>
<sequence length="188" mass="21785">HHCKEEASESNSQEPDLQRILEDALLLTNKWLEDVFGHRFNFYDYGKFSLELRVWDQILKAGENVTPKWKDSLLCVLLRKIKQEDAVRQIQLYCKEQNQFKDLHPSINKCFEDCAIGAVHMACLSETNILSQLSLHNLGHFGRLVSSVIENSWPKDNQGKHVKDSDGILQHLLTWPDATYIFKLYGKS</sequence>
<dbReference type="GO" id="GO:0016887">
    <property type="term" value="F:ATP hydrolysis activity"/>
    <property type="evidence" value="ECO:0007669"/>
    <property type="project" value="InterPro"/>
</dbReference>
<evidence type="ECO:0000313" key="2">
    <source>
        <dbReference type="Proteomes" id="UP000228934"/>
    </source>
</evidence>
<dbReference type="OrthoDB" id="10628130at2759"/>
<dbReference type="GO" id="GO:0005730">
    <property type="term" value="C:nucleolus"/>
    <property type="evidence" value="ECO:0007669"/>
    <property type="project" value="TreeGrafter"/>
</dbReference>
<dbReference type="GO" id="GO:0016020">
    <property type="term" value="C:membrane"/>
    <property type="evidence" value="ECO:0007669"/>
    <property type="project" value="TreeGrafter"/>
</dbReference>
<dbReference type="Proteomes" id="UP000228934">
    <property type="component" value="Unassembled WGS sequence"/>
</dbReference>
<proteinExistence type="predicted"/>
<reference evidence="2" key="1">
    <citation type="journal article" date="2017" name="Nat. Commun.">
        <title>The North American bullfrog draft genome provides insight into hormonal regulation of long noncoding RNA.</title>
        <authorList>
            <person name="Hammond S.A."/>
            <person name="Warren R.L."/>
            <person name="Vandervalk B.P."/>
            <person name="Kucuk E."/>
            <person name="Khan H."/>
            <person name="Gibb E.A."/>
            <person name="Pandoh P."/>
            <person name="Kirk H."/>
            <person name="Zhao Y."/>
            <person name="Jones M."/>
            <person name="Mungall A.J."/>
            <person name="Coope R."/>
            <person name="Pleasance S."/>
            <person name="Moore R.A."/>
            <person name="Holt R.A."/>
            <person name="Round J.M."/>
            <person name="Ohora S."/>
            <person name="Walle B.V."/>
            <person name="Veldhoen N."/>
            <person name="Helbing C.C."/>
            <person name="Birol I."/>
        </authorList>
    </citation>
    <scope>NUCLEOTIDE SEQUENCE [LARGE SCALE GENOMIC DNA]</scope>
</reference>
<dbReference type="GO" id="GO:0005829">
    <property type="term" value="C:cytosol"/>
    <property type="evidence" value="ECO:0007669"/>
    <property type="project" value="TreeGrafter"/>
</dbReference>
<dbReference type="EMBL" id="KV946619">
    <property type="protein sequence ID" value="PIO24933.1"/>
    <property type="molecule type" value="Genomic_DNA"/>
</dbReference>
<evidence type="ECO:0000313" key="1">
    <source>
        <dbReference type="EMBL" id="PIO24933.1"/>
    </source>
</evidence>
<dbReference type="GO" id="GO:0002040">
    <property type="term" value="P:sprouting angiogenesis"/>
    <property type="evidence" value="ECO:0007669"/>
    <property type="project" value="TreeGrafter"/>
</dbReference>
<name>A0A2G9RCJ4_AQUCT</name>
<feature type="non-terminal residue" evidence="1">
    <location>
        <position position="188"/>
    </location>
</feature>
<accession>A0A2G9RCJ4</accession>
<dbReference type="GO" id="GO:2000051">
    <property type="term" value="P:negative regulation of non-canonical Wnt signaling pathway"/>
    <property type="evidence" value="ECO:0007669"/>
    <property type="project" value="TreeGrafter"/>
</dbReference>
<dbReference type="InterPro" id="IPR031248">
    <property type="entry name" value="RNF213"/>
</dbReference>
<feature type="non-terminal residue" evidence="1">
    <location>
        <position position="1"/>
    </location>
</feature>
<dbReference type="PANTHER" id="PTHR22605">
    <property type="entry name" value="RZ-TYPE DOMAIN-CONTAINING PROTEIN"/>
    <property type="match status" value="1"/>
</dbReference>
<dbReference type="GO" id="GO:0006511">
    <property type="term" value="P:ubiquitin-dependent protein catabolic process"/>
    <property type="evidence" value="ECO:0007669"/>
    <property type="project" value="TreeGrafter"/>
</dbReference>
<organism evidence="1 2">
    <name type="scientific">Aquarana catesbeiana</name>
    <name type="common">American bullfrog</name>
    <name type="synonym">Rana catesbeiana</name>
    <dbReference type="NCBI Taxonomy" id="8400"/>
    <lineage>
        <taxon>Eukaryota</taxon>
        <taxon>Metazoa</taxon>
        <taxon>Chordata</taxon>
        <taxon>Craniata</taxon>
        <taxon>Vertebrata</taxon>
        <taxon>Euteleostomi</taxon>
        <taxon>Amphibia</taxon>
        <taxon>Batrachia</taxon>
        <taxon>Anura</taxon>
        <taxon>Neobatrachia</taxon>
        <taxon>Ranoidea</taxon>
        <taxon>Ranidae</taxon>
        <taxon>Aquarana</taxon>
    </lineage>
</organism>
<gene>
    <name evidence="1" type="ORF">AB205_0120260</name>
</gene>
<protein>
    <submittedName>
        <fullName evidence="1">Uncharacterized protein</fullName>
    </submittedName>
</protein>